<protein>
    <recommendedName>
        <fullName evidence="2">Universal stress protein</fullName>
    </recommendedName>
</protein>
<feature type="domain" description="UspA" evidence="3">
    <location>
        <begin position="1"/>
        <end position="138"/>
    </location>
</feature>
<reference evidence="4" key="1">
    <citation type="submission" date="2015-06" db="EMBL/GenBank/DDBJ databases">
        <authorList>
            <person name="Liu B."/>
            <person name="Wang J."/>
            <person name="Zhu Y."/>
            <person name="Liu G."/>
            <person name="Chen Q."/>
            <person name="Zheng C."/>
            <person name="Che J."/>
            <person name="Ge C."/>
            <person name="Shi H."/>
            <person name="Pan Z."/>
            <person name="Liu X."/>
        </authorList>
    </citation>
    <scope>NUCLEOTIDE SEQUENCE [LARGE SCALE GENOMIC DNA]</scope>
    <source>
        <strain evidence="4">DSM 16346</strain>
    </source>
</reference>
<sequence>MYENIMLASDGSADSVKAADQVFQLANLTDAKVDIVYVVDGETSKHDVLRNVDSIGIDEERRDKLRAAEEKAVEANVSYDVTILRGNPSTTIVEYAAEKKVDLIVMGTRGLNVLQEMVVGSVSHQVIQKANSPVLIVK</sequence>
<evidence type="ECO:0000313" key="5">
    <source>
        <dbReference type="Proteomes" id="UP000035996"/>
    </source>
</evidence>
<dbReference type="Gene3D" id="3.40.50.620">
    <property type="entry name" value="HUPs"/>
    <property type="match status" value="1"/>
</dbReference>
<dbReference type="Proteomes" id="UP000035996">
    <property type="component" value="Unassembled WGS sequence"/>
</dbReference>
<proteinExistence type="inferred from homology"/>
<comment type="subcellular location">
    <subcellularLocation>
        <location evidence="2">Cytoplasm</location>
    </subcellularLocation>
</comment>
<keyword evidence="2" id="KW-0963">Cytoplasm</keyword>
<gene>
    <name evidence="4" type="ORF">AB986_09705</name>
</gene>
<dbReference type="STRING" id="157733.AB986_09705"/>
<dbReference type="EMBL" id="LELK01000001">
    <property type="protein sequence ID" value="KMM39446.1"/>
    <property type="molecule type" value="Genomic_DNA"/>
</dbReference>
<evidence type="ECO:0000313" key="4">
    <source>
        <dbReference type="EMBL" id="KMM39446.1"/>
    </source>
</evidence>
<dbReference type="RefSeq" id="WP_048310617.1">
    <property type="nucleotide sequence ID" value="NZ_CP119526.1"/>
</dbReference>
<dbReference type="CDD" id="cd00293">
    <property type="entry name" value="USP-like"/>
    <property type="match status" value="1"/>
</dbReference>
<dbReference type="PIRSF" id="PIRSF006276">
    <property type="entry name" value="UspA"/>
    <property type="match status" value="1"/>
</dbReference>
<organism evidence="4 5">
    <name type="scientific">Guptibacillus hwajinpoensis</name>
    <dbReference type="NCBI Taxonomy" id="208199"/>
    <lineage>
        <taxon>Bacteria</taxon>
        <taxon>Bacillati</taxon>
        <taxon>Bacillota</taxon>
        <taxon>Bacilli</taxon>
        <taxon>Bacillales</taxon>
        <taxon>Guptibacillaceae</taxon>
        <taxon>Guptibacillus</taxon>
    </lineage>
</organism>
<dbReference type="InterPro" id="IPR014729">
    <property type="entry name" value="Rossmann-like_a/b/a_fold"/>
</dbReference>
<dbReference type="GO" id="GO:0005737">
    <property type="term" value="C:cytoplasm"/>
    <property type="evidence" value="ECO:0007669"/>
    <property type="project" value="UniProtKB-SubCell"/>
</dbReference>
<dbReference type="PANTHER" id="PTHR46268">
    <property type="entry name" value="STRESS RESPONSE PROTEIN NHAX"/>
    <property type="match status" value="1"/>
</dbReference>
<evidence type="ECO:0000256" key="1">
    <source>
        <dbReference type="ARBA" id="ARBA00008791"/>
    </source>
</evidence>
<keyword evidence="5" id="KW-1185">Reference proteome</keyword>
<dbReference type="AlphaFoldDB" id="A0A0J6CT06"/>
<dbReference type="Pfam" id="PF00582">
    <property type="entry name" value="Usp"/>
    <property type="match status" value="1"/>
</dbReference>
<dbReference type="OrthoDB" id="9777884at2"/>
<evidence type="ECO:0000259" key="3">
    <source>
        <dbReference type="Pfam" id="PF00582"/>
    </source>
</evidence>
<dbReference type="SUPFAM" id="SSF52402">
    <property type="entry name" value="Adenine nucleotide alpha hydrolases-like"/>
    <property type="match status" value="1"/>
</dbReference>
<dbReference type="PANTHER" id="PTHR46268:SF6">
    <property type="entry name" value="UNIVERSAL STRESS PROTEIN UP12"/>
    <property type="match status" value="1"/>
</dbReference>
<accession>A0A0J6CT06</accession>
<comment type="similarity">
    <text evidence="1 2">Belongs to the universal stress protein A family.</text>
</comment>
<comment type="caution">
    <text evidence="4">The sequence shown here is derived from an EMBL/GenBank/DDBJ whole genome shotgun (WGS) entry which is preliminary data.</text>
</comment>
<name>A0A0J6CT06_9BACL</name>
<evidence type="ECO:0000256" key="2">
    <source>
        <dbReference type="PIRNR" id="PIRNR006276"/>
    </source>
</evidence>
<dbReference type="InterPro" id="IPR006016">
    <property type="entry name" value="UspA"/>
</dbReference>
<dbReference type="PRINTS" id="PR01438">
    <property type="entry name" value="UNVRSLSTRESS"/>
</dbReference>
<dbReference type="InterPro" id="IPR006015">
    <property type="entry name" value="Universal_stress_UspA"/>
</dbReference>